<evidence type="ECO:0000313" key="1">
    <source>
        <dbReference type="EMBL" id="MBX71501.1"/>
    </source>
</evidence>
<proteinExistence type="predicted"/>
<dbReference type="EMBL" id="GGEC01091017">
    <property type="protein sequence ID" value="MBX71501.1"/>
    <property type="molecule type" value="Transcribed_RNA"/>
</dbReference>
<dbReference type="AlphaFoldDB" id="A0A2P2QX68"/>
<sequence length="22" mass="2680">MFAALSLAILETLYYIRYFYSM</sequence>
<name>A0A2P2QX68_RHIMU</name>
<protein>
    <submittedName>
        <fullName evidence="1">Uncharacterized protein</fullName>
    </submittedName>
</protein>
<organism evidence="1">
    <name type="scientific">Rhizophora mucronata</name>
    <name type="common">Asiatic mangrove</name>
    <dbReference type="NCBI Taxonomy" id="61149"/>
    <lineage>
        <taxon>Eukaryota</taxon>
        <taxon>Viridiplantae</taxon>
        <taxon>Streptophyta</taxon>
        <taxon>Embryophyta</taxon>
        <taxon>Tracheophyta</taxon>
        <taxon>Spermatophyta</taxon>
        <taxon>Magnoliopsida</taxon>
        <taxon>eudicotyledons</taxon>
        <taxon>Gunneridae</taxon>
        <taxon>Pentapetalae</taxon>
        <taxon>rosids</taxon>
        <taxon>fabids</taxon>
        <taxon>Malpighiales</taxon>
        <taxon>Rhizophoraceae</taxon>
        <taxon>Rhizophora</taxon>
    </lineage>
</organism>
<reference evidence="1" key="1">
    <citation type="submission" date="2018-02" db="EMBL/GenBank/DDBJ databases">
        <title>Rhizophora mucronata_Transcriptome.</title>
        <authorList>
            <person name="Meera S.P."/>
            <person name="Sreeshan A."/>
            <person name="Augustine A."/>
        </authorList>
    </citation>
    <scope>NUCLEOTIDE SEQUENCE</scope>
    <source>
        <tissue evidence="1">Leaf</tissue>
    </source>
</reference>
<accession>A0A2P2QX68</accession>